<dbReference type="RefSeq" id="WP_394828512.1">
    <property type="nucleotide sequence ID" value="NZ_CP089984.1"/>
</dbReference>
<accession>A0ABZ2M8R8</accession>
<evidence type="ECO:0000313" key="4">
    <source>
        <dbReference type="EMBL" id="WXB18887.1"/>
    </source>
</evidence>
<keyword evidence="5" id="KW-1185">Reference proteome</keyword>
<evidence type="ECO:0000256" key="3">
    <source>
        <dbReference type="SAM" id="SignalP"/>
    </source>
</evidence>
<keyword evidence="2" id="KW-0812">Transmembrane</keyword>
<sequence length="354" mass="36557">MKPFFVFATLLLTAASVHAQPAPPTPTYDPSAIAAARSLGVEGVRLADAGNCQEAIAKLERAERLHHAPTTLGRLGECHIALGRLVLGSEQLQRVVREPLAAAAPAAFVTARARAKRTLDDVLPRIAKLHVHVEAKADAKPRVTLDGEPLSAEWLDIDRPIDPGAHTITAAAEGYAMATSTVTLAEGERSEVNLGLTPTSEPRPEAPPIEPSSPKLHESEPSARGGAAAPKPEPNFPPASKEPSPWTLHRTAGVVALGVGGGAVIVGSIFGLLALDTKGKLDDVCDSGKACPPDQNGRISALETQSVISTVGFVVGGVGIAAGAILLLTEPPSTTKPGSALSIGPASITWQGRF</sequence>
<keyword evidence="3" id="KW-0732">Signal</keyword>
<evidence type="ECO:0000256" key="2">
    <source>
        <dbReference type="SAM" id="Phobius"/>
    </source>
</evidence>
<keyword evidence="2" id="KW-1133">Transmembrane helix</keyword>
<evidence type="ECO:0000313" key="5">
    <source>
        <dbReference type="Proteomes" id="UP001370348"/>
    </source>
</evidence>
<feature type="transmembrane region" description="Helical" evidence="2">
    <location>
        <begin position="307"/>
        <end position="328"/>
    </location>
</feature>
<dbReference type="Proteomes" id="UP001370348">
    <property type="component" value="Chromosome"/>
</dbReference>
<gene>
    <name evidence="4" type="ORF">LZC94_16820</name>
</gene>
<dbReference type="EMBL" id="CP089984">
    <property type="protein sequence ID" value="WXB18887.1"/>
    <property type="molecule type" value="Genomic_DNA"/>
</dbReference>
<protein>
    <recommendedName>
        <fullName evidence="6">PEGA domain-containing protein</fullName>
    </recommendedName>
</protein>
<evidence type="ECO:0008006" key="6">
    <source>
        <dbReference type="Google" id="ProtNLM"/>
    </source>
</evidence>
<keyword evidence="2" id="KW-0472">Membrane</keyword>
<name>A0ABZ2M8R8_9BACT</name>
<feature type="chain" id="PRO_5047236112" description="PEGA domain-containing protein" evidence="3">
    <location>
        <begin position="20"/>
        <end position="354"/>
    </location>
</feature>
<feature type="region of interest" description="Disordered" evidence="1">
    <location>
        <begin position="186"/>
        <end position="245"/>
    </location>
</feature>
<feature type="signal peptide" evidence="3">
    <location>
        <begin position="1"/>
        <end position="19"/>
    </location>
</feature>
<feature type="transmembrane region" description="Helical" evidence="2">
    <location>
        <begin position="252"/>
        <end position="275"/>
    </location>
</feature>
<evidence type="ECO:0000256" key="1">
    <source>
        <dbReference type="SAM" id="MobiDB-lite"/>
    </source>
</evidence>
<organism evidence="4 5">
    <name type="scientific">Pendulispora albinea</name>
    <dbReference type="NCBI Taxonomy" id="2741071"/>
    <lineage>
        <taxon>Bacteria</taxon>
        <taxon>Pseudomonadati</taxon>
        <taxon>Myxococcota</taxon>
        <taxon>Myxococcia</taxon>
        <taxon>Myxococcales</taxon>
        <taxon>Sorangiineae</taxon>
        <taxon>Pendulisporaceae</taxon>
        <taxon>Pendulispora</taxon>
    </lineage>
</organism>
<proteinExistence type="predicted"/>
<reference evidence="4 5" key="1">
    <citation type="submission" date="2021-12" db="EMBL/GenBank/DDBJ databases">
        <title>Discovery of the Pendulisporaceae a myxobacterial family with distinct sporulation behavior and unique specialized metabolism.</title>
        <authorList>
            <person name="Garcia R."/>
            <person name="Popoff A."/>
            <person name="Bader C.D."/>
            <person name="Loehr J."/>
            <person name="Walesch S."/>
            <person name="Walt C."/>
            <person name="Boldt J."/>
            <person name="Bunk B."/>
            <person name="Haeckl F.J.F.P.J."/>
            <person name="Gunesch A.P."/>
            <person name="Birkelbach J."/>
            <person name="Nuebel U."/>
            <person name="Pietschmann T."/>
            <person name="Bach T."/>
            <person name="Mueller R."/>
        </authorList>
    </citation>
    <scope>NUCLEOTIDE SEQUENCE [LARGE SCALE GENOMIC DNA]</scope>
    <source>
        <strain evidence="4 5">MSr11954</strain>
    </source>
</reference>